<name>A0ABT3TK11_9GAMM</name>
<evidence type="ECO:0000259" key="3">
    <source>
        <dbReference type="Pfam" id="PF03781"/>
    </source>
</evidence>
<dbReference type="InterPro" id="IPR051043">
    <property type="entry name" value="Sulfatase_Mod_Factor_Kinase"/>
</dbReference>
<feature type="domain" description="PEGA" evidence="4">
    <location>
        <begin position="193"/>
        <end position="249"/>
    </location>
</feature>
<evidence type="ECO:0000259" key="4">
    <source>
        <dbReference type="Pfam" id="PF08308"/>
    </source>
</evidence>
<dbReference type="SUPFAM" id="SSF56436">
    <property type="entry name" value="C-type lectin-like"/>
    <property type="match status" value="1"/>
</dbReference>
<dbReference type="Pfam" id="PF03781">
    <property type="entry name" value="FGE-sulfatase"/>
    <property type="match status" value="1"/>
</dbReference>
<dbReference type="InterPro" id="IPR013229">
    <property type="entry name" value="PEGA"/>
</dbReference>
<dbReference type="EMBL" id="SHNN01000004">
    <property type="protein sequence ID" value="MCX2982648.1"/>
    <property type="molecule type" value="Genomic_DNA"/>
</dbReference>
<proteinExistence type="predicted"/>
<dbReference type="Pfam" id="PF08308">
    <property type="entry name" value="PEGA"/>
    <property type="match status" value="4"/>
</dbReference>
<reference evidence="5" key="1">
    <citation type="submission" date="2019-02" db="EMBL/GenBank/DDBJ databases">
        <authorList>
            <person name="Li S.-H."/>
        </authorList>
    </citation>
    <scope>NUCLEOTIDE SEQUENCE</scope>
    <source>
        <strain evidence="5">IMCC14734</strain>
    </source>
</reference>
<organism evidence="5 6">
    <name type="scientific">Candidatus Litorirhabdus singularis</name>
    <dbReference type="NCBI Taxonomy" id="2518993"/>
    <lineage>
        <taxon>Bacteria</taxon>
        <taxon>Pseudomonadati</taxon>
        <taxon>Pseudomonadota</taxon>
        <taxon>Gammaproteobacteria</taxon>
        <taxon>Cellvibrionales</taxon>
        <taxon>Halieaceae</taxon>
        <taxon>Candidatus Litorirhabdus</taxon>
    </lineage>
</organism>
<dbReference type="Proteomes" id="UP001143362">
    <property type="component" value="Unassembled WGS sequence"/>
</dbReference>
<dbReference type="InterPro" id="IPR016187">
    <property type="entry name" value="CTDL_fold"/>
</dbReference>
<accession>A0ABT3TK11</accession>
<evidence type="ECO:0000313" key="6">
    <source>
        <dbReference type="Proteomes" id="UP001143362"/>
    </source>
</evidence>
<dbReference type="InterPro" id="IPR042095">
    <property type="entry name" value="SUMF_sf"/>
</dbReference>
<evidence type="ECO:0000256" key="1">
    <source>
        <dbReference type="SAM" id="MobiDB-lite"/>
    </source>
</evidence>
<dbReference type="InterPro" id="IPR005532">
    <property type="entry name" value="SUMF_dom"/>
</dbReference>
<feature type="domain" description="PEGA" evidence="4">
    <location>
        <begin position="264"/>
        <end position="330"/>
    </location>
</feature>
<dbReference type="Gene3D" id="3.90.1580.10">
    <property type="entry name" value="paralog of FGE (formylglycine-generating enzyme)"/>
    <property type="match status" value="1"/>
</dbReference>
<keyword evidence="2" id="KW-1133">Transmembrane helix</keyword>
<feature type="region of interest" description="Disordered" evidence="1">
    <location>
        <begin position="1"/>
        <end position="20"/>
    </location>
</feature>
<dbReference type="PANTHER" id="PTHR23150">
    <property type="entry name" value="SULFATASE MODIFYING FACTOR 1, 2"/>
    <property type="match status" value="1"/>
</dbReference>
<keyword evidence="2" id="KW-0812">Transmembrane</keyword>
<keyword evidence="6" id="KW-1185">Reference proteome</keyword>
<evidence type="ECO:0000256" key="2">
    <source>
        <dbReference type="SAM" id="Phobius"/>
    </source>
</evidence>
<dbReference type="PANTHER" id="PTHR23150:SF19">
    <property type="entry name" value="FORMYLGLYCINE-GENERATING ENZYME"/>
    <property type="match status" value="1"/>
</dbReference>
<feature type="transmembrane region" description="Helical" evidence="2">
    <location>
        <begin position="32"/>
        <end position="51"/>
    </location>
</feature>
<gene>
    <name evidence="5" type="ORF">EYC98_17440</name>
</gene>
<evidence type="ECO:0000313" key="5">
    <source>
        <dbReference type="EMBL" id="MCX2982648.1"/>
    </source>
</evidence>
<keyword evidence="2" id="KW-0472">Membrane</keyword>
<sequence length="684" mass="74631">MAADTEPTIIAPSSFTPMGADPQHQKRLISPLQLGLIAVLFLFAIAFWFLFSARSVLFSVIPADADINIDGGLQLKLGERYLLRSGDFTISLTAPGYYPQQQPLLVSESSQQSFEYALEKLPGLLNISSTAATAKVLIDDQEVGDTPLNQQAVAAGEHELRLLAPRYLPYRQTIDVTGMGQSQEFEVALEPAWANISITSEPLGATVLIDGEPAGTTPSTLEILQGEHQLSLQMAGFRQWDTELAVSPGVDQSFGPVALQPADGQLQLSSTPAAASVTVDGEYRGQTPLLLELKPGREHRVAVFKAGHSNANRSISLEPGVEEALHVTLRAKLGEVNIQVMPPEAQVIVAGKTYGSGNQSLQLPAVEQQLEVRLDGYRSYRQRFTPRPGLGQQINVQLLTDSAARLADLKPIVTNSAGQQLRLFTPGDFTMGASRREPGRRANEVLHPVSLTRMFYISTYEVSNAQFREFRSEHNSGRVEGSSLNRDRQPAVMVSWNEAALYCNWLSQRENLSPVYKLSNGLVTGFDTESTGYRLPTEAEWAWVARSRNTDLLTFSWGGSYPPTDKVGNFADTSSAYITGRTVQSYNDGQVVSAPIGSFPANHKGLHDLGGNVAEWVHDIYSIASTNGATTVDPMGKQTGNNHVIRGASWAHGTVTELRLSFRDYGQAGRDDVGFRIARYAEQR</sequence>
<feature type="domain" description="Sulfatase-modifying factor enzyme-like" evidence="3">
    <location>
        <begin position="425"/>
        <end position="679"/>
    </location>
</feature>
<dbReference type="RefSeq" id="WP_279246681.1">
    <property type="nucleotide sequence ID" value="NZ_SHNN01000004.1"/>
</dbReference>
<feature type="domain" description="PEGA" evidence="4">
    <location>
        <begin position="124"/>
        <end position="191"/>
    </location>
</feature>
<protein>
    <submittedName>
        <fullName evidence="5">PEGA domain-containing protein</fullName>
    </submittedName>
</protein>
<comment type="caution">
    <text evidence="5">The sequence shown here is derived from an EMBL/GenBank/DDBJ whole genome shotgun (WGS) entry which is preliminary data.</text>
</comment>
<feature type="domain" description="PEGA" evidence="4">
    <location>
        <begin position="334"/>
        <end position="398"/>
    </location>
</feature>